<keyword evidence="3" id="KW-1185">Reference proteome</keyword>
<dbReference type="PANTHER" id="PTHR37691:SF1">
    <property type="entry name" value="BLR3518 PROTEIN"/>
    <property type="match status" value="1"/>
</dbReference>
<name>A0A4V2UP71_9PROT</name>
<protein>
    <submittedName>
        <fullName evidence="2">Uncharacterized protein</fullName>
    </submittedName>
</protein>
<evidence type="ECO:0000313" key="3">
    <source>
        <dbReference type="Proteomes" id="UP000295304"/>
    </source>
</evidence>
<organism evidence="2 3">
    <name type="scientific">Varunaivibrio sulfuroxidans</name>
    <dbReference type="NCBI Taxonomy" id="1773489"/>
    <lineage>
        <taxon>Bacteria</taxon>
        <taxon>Pseudomonadati</taxon>
        <taxon>Pseudomonadota</taxon>
        <taxon>Alphaproteobacteria</taxon>
        <taxon>Rhodospirillales</taxon>
        <taxon>Magnetovibrionaceae</taxon>
        <taxon>Varunaivibrio</taxon>
    </lineage>
</organism>
<evidence type="ECO:0000313" key="2">
    <source>
        <dbReference type="EMBL" id="TCS64781.1"/>
    </source>
</evidence>
<dbReference type="EMBL" id="SLZW01000001">
    <property type="protein sequence ID" value="TCS64781.1"/>
    <property type="molecule type" value="Genomic_DNA"/>
</dbReference>
<dbReference type="InterPro" id="IPR027396">
    <property type="entry name" value="DsrEFH-like"/>
</dbReference>
<reference evidence="2 3" key="1">
    <citation type="submission" date="2019-03" db="EMBL/GenBank/DDBJ databases">
        <title>Genomic Encyclopedia of Type Strains, Phase IV (KMG-IV): sequencing the most valuable type-strain genomes for metagenomic binning, comparative biology and taxonomic classification.</title>
        <authorList>
            <person name="Goeker M."/>
        </authorList>
    </citation>
    <scope>NUCLEOTIDE SEQUENCE [LARGE SCALE GENOMIC DNA]</scope>
    <source>
        <strain evidence="2 3">DSM 101688</strain>
    </source>
</reference>
<feature type="signal peptide" evidence="1">
    <location>
        <begin position="1"/>
        <end position="27"/>
    </location>
</feature>
<keyword evidence="1" id="KW-0732">Signal</keyword>
<dbReference type="SUPFAM" id="SSF75169">
    <property type="entry name" value="DsrEFH-like"/>
    <property type="match status" value="1"/>
</dbReference>
<sequence length="152" mass="16583">MLKTKIMGLVTLVTLFLGALPMAQSDAATSMGHRIVIQVDTGDAPTMNLALNNAANVDAYYKAKGEEVQIEIVAFGPGLNMLRADKSPVKKRIASFGENFDNIRFSACDNTLKKMTKKEGKVPPLVPQARHVPAGVVRISELQEQGWSYIRP</sequence>
<proteinExistence type="predicted"/>
<gene>
    <name evidence="2" type="ORF">EDD55_101110</name>
</gene>
<dbReference type="Gene3D" id="3.40.1260.10">
    <property type="entry name" value="DsrEFH-like"/>
    <property type="match status" value="1"/>
</dbReference>
<dbReference type="PANTHER" id="PTHR37691">
    <property type="entry name" value="BLR3518 PROTEIN"/>
    <property type="match status" value="1"/>
</dbReference>
<feature type="chain" id="PRO_5020666571" evidence="1">
    <location>
        <begin position="28"/>
        <end position="152"/>
    </location>
</feature>
<dbReference type="AlphaFoldDB" id="A0A4V2UP71"/>
<comment type="caution">
    <text evidence="2">The sequence shown here is derived from an EMBL/GenBank/DDBJ whole genome shotgun (WGS) entry which is preliminary data.</text>
</comment>
<evidence type="ECO:0000256" key="1">
    <source>
        <dbReference type="SAM" id="SignalP"/>
    </source>
</evidence>
<dbReference type="Proteomes" id="UP000295304">
    <property type="component" value="Unassembled WGS sequence"/>
</dbReference>
<accession>A0A4V2UP71</accession>